<accession>T0RWN3</accession>
<dbReference type="PANTHER" id="PTHR31361:SF1">
    <property type="entry name" value="BETA-GLUCAN SYNTHESIS-ASSOCIATED PROTEIN KRE6-RELATED"/>
    <property type="match status" value="1"/>
</dbReference>
<keyword evidence="6" id="KW-0812">Transmembrane</keyword>
<feature type="region of interest" description="Disordered" evidence="5">
    <location>
        <begin position="139"/>
        <end position="160"/>
    </location>
</feature>
<dbReference type="GO" id="GO:0005886">
    <property type="term" value="C:plasma membrane"/>
    <property type="evidence" value="ECO:0007669"/>
    <property type="project" value="TreeGrafter"/>
</dbReference>
<keyword evidence="2 6" id="KW-0472">Membrane</keyword>
<dbReference type="STRING" id="1156394.T0RWN3"/>
<dbReference type="OrthoDB" id="412647at2759"/>
<evidence type="ECO:0000256" key="6">
    <source>
        <dbReference type="SAM" id="Phobius"/>
    </source>
</evidence>
<dbReference type="GO" id="GO:0071555">
    <property type="term" value="P:cell wall organization"/>
    <property type="evidence" value="ECO:0007669"/>
    <property type="project" value="UniProtKB-KW"/>
</dbReference>
<evidence type="ECO:0000256" key="1">
    <source>
        <dbReference type="ARBA" id="ARBA00004370"/>
    </source>
</evidence>
<dbReference type="RefSeq" id="XP_008611639.1">
    <property type="nucleotide sequence ID" value="XM_008613417.1"/>
</dbReference>
<dbReference type="AlphaFoldDB" id="T0RWN3"/>
<sequence length="366" mass="40069">MKPVTTLDPIPDIRFYPTWPGLWLMGNLGRALFAASTNRMWPWTYNECTELSRKNQRISACNDNPGYGLNPNQGRGSPEIDILEGGGTAISSSVQIAPGMPDDYRLTTPLLKYENSSNVDAQGRHGGFIEIAMKLPGATNKGSQNPHVTGQKWTQQGMKPVTTLDPIPDIRFYPTWPGLWLMGNLGRALFAASTNRMWPWTYNECTELSRKNQRISACDDNPGYGLNPYQGRGSPEIDILEGGGTAISSSVQIAPGMPDDYRLTTPLLNDDDCTVVTSFTGRCVDRRCSCVTAWTGPRCTKYSIGGSSSYGPSVSLAVGLVAFVVVASLGAFIIRRKRRGDTTLNKQMAIFAKAQREESRNSRAAI</sequence>
<name>T0RWN3_SAPDV</name>
<evidence type="ECO:0000256" key="4">
    <source>
        <dbReference type="ARBA" id="ARBA00023316"/>
    </source>
</evidence>
<dbReference type="GO" id="GO:0015926">
    <property type="term" value="F:glucosidase activity"/>
    <property type="evidence" value="ECO:0007669"/>
    <property type="project" value="TreeGrafter"/>
</dbReference>
<keyword evidence="3" id="KW-0325">Glycoprotein</keyword>
<evidence type="ECO:0000313" key="7">
    <source>
        <dbReference type="EMBL" id="EQC34767.1"/>
    </source>
</evidence>
<evidence type="ECO:0008006" key="9">
    <source>
        <dbReference type="Google" id="ProtNLM"/>
    </source>
</evidence>
<dbReference type="InParanoid" id="T0RWN3"/>
<feature type="transmembrane region" description="Helical" evidence="6">
    <location>
        <begin position="314"/>
        <end position="334"/>
    </location>
</feature>
<keyword evidence="6" id="KW-1133">Transmembrane helix</keyword>
<gene>
    <name evidence="7" type="ORF">SDRG_07575</name>
</gene>
<evidence type="ECO:0000256" key="3">
    <source>
        <dbReference type="ARBA" id="ARBA00023180"/>
    </source>
</evidence>
<reference evidence="7 8" key="1">
    <citation type="submission" date="2012-04" db="EMBL/GenBank/DDBJ databases">
        <title>The Genome Sequence of Saprolegnia declina VS20.</title>
        <authorList>
            <consortium name="The Broad Institute Genome Sequencing Platform"/>
            <person name="Russ C."/>
            <person name="Nusbaum C."/>
            <person name="Tyler B."/>
            <person name="van West P."/>
            <person name="Dieguez-Uribeondo J."/>
            <person name="de Bruijn I."/>
            <person name="Tripathy S."/>
            <person name="Jiang R."/>
            <person name="Young S.K."/>
            <person name="Zeng Q."/>
            <person name="Gargeya S."/>
            <person name="Fitzgerald M."/>
            <person name="Haas B."/>
            <person name="Abouelleil A."/>
            <person name="Alvarado L."/>
            <person name="Arachchi H.M."/>
            <person name="Berlin A."/>
            <person name="Chapman S.B."/>
            <person name="Goldberg J."/>
            <person name="Griggs A."/>
            <person name="Gujja S."/>
            <person name="Hansen M."/>
            <person name="Howarth C."/>
            <person name="Imamovic A."/>
            <person name="Larimer J."/>
            <person name="McCowen C."/>
            <person name="Montmayeur A."/>
            <person name="Murphy C."/>
            <person name="Neiman D."/>
            <person name="Pearson M."/>
            <person name="Priest M."/>
            <person name="Roberts A."/>
            <person name="Saif S."/>
            <person name="Shea T."/>
            <person name="Sisk P."/>
            <person name="Sykes S."/>
            <person name="Wortman J."/>
            <person name="Nusbaum C."/>
            <person name="Birren B."/>
        </authorList>
    </citation>
    <scope>NUCLEOTIDE SEQUENCE [LARGE SCALE GENOMIC DNA]</scope>
    <source>
        <strain evidence="7 8">VS20</strain>
    </source>
</reference>
<proteinExistence type="predicted"/>
<dbReference type="EMBL" id="JH767153">
    <property type="protein sequence ID" value="EQC34767.1"/>
    <property type="molecule type" value="Genomic_DNA"/>
</dbReference>
<dbReference type="GO" id="GO:0006078">
    <property type="term" value="P:(1-&gt;6)-beta-D-glucan biosynthetic process"/>
    <property type="evidence" value="ECO:0007669"/>
    <property type="project" value="TreeGrafter"/>
</dbReference>
<keyword evidence="8" id="KW-1185">Reference proteome</keyword>
<dbReference type="Proteomes" id="UP000030762">
    <property type="component" value="Unassembled WGS sequence"/>
</dbReference>
<evidence type="ECO:0000256" key="2">
    <source>
        <dbReference type="ARBA" id="ARBA00023136"/>
    </source>
</evidence>
<evidence type="ECO:0000313" key="8">
    <source>
        <dbReference type="Proteomes" id="UP000030762"/>
    </source>
</evidence>
<dbReference type="VEuPathDB" id="FungiDB:SDRG_07575"/>
<comment type="subcellular location">
    <subcellularLocation>
        <location evidence="1">Membrane</location>
    </subcellularLocation>
</comment>
<dbReference type="GO" id="GO:0005789">
    <property type="term" value="C:endoplasmic reticulum membrane"/>
    <property type="evidence" value="ECO:0007669"/>
    <property type="project" value="TreeGrafter"/>
</dbReference>
<keyword evidence="4" id="KW-0961">Cell wall biogenesis/degradation</keyword>
<organism evidence="7 8">
    <name type="scientific">Saprolegnia diclina (strain VS20)</name>
    <dbReference type="NCBI Taxonomy" id="1156394"/>
    <lineage>
        <taxon>Eukaryota</taxon>
        <taxon>Sar</taxon>
        <taxon>Stramenopiles</taxon>
        <taxon>Oomycota</taxon>
        <taxon>Saprolegniomycetes</taxon>
        <taxon>Saprolegniales</taxon>
        <taxon>Saprolegniaceae</taxon>
        <taxon>Saprolegnia</taxon>
    </lineage>
</organism>
<dbReference type="Pfam" id="PF03935">
    <property type="entry name" value="SKN1_KRE6_Sbg1"/>
    <property type="match status" value="2"/>
</dbReference>
<dbReference type="PANTHER" id="PTHR31361">
    <property type="entry name" value="BETA-GLUCAN SYNTHESIS-ASSOCIATED PROTEIN KRE6-RELATED"/>
    <property type="match status" value="1"/>
</dbReference>
<dbReference type="GeneID" id="19948302"/>
<feature type="compositionally biased region" description="Polar residues" evidence="5">
    <location>
        <begin position="140"/>
        <end position="157"/>
    </location>
</feature>
<protein>
    <recommendedName>
        <fullName evidence="9">EGF-like domain-containing protein</fullName>
    </recommendedName>
</protein>
<evidence type="ECO:0000256" key="5">
    <source>
        <dbReference type="SAM" id="MobiDB-lite"/>
    </source>
</evidence>
<dbReference type="InterPro" id="IPR005629">
    <property type="entry name" value="Skn1/Kre6/Sbg1"/>
</dbReference>